<sequence>MIQVTFRNLSCGKDHVLHLVMWQKSRPALGHVLKITSRTWSCDKGHAPHLVMWSRVERATTSLVSGVMALILRTSSTMLEDASLAGQPTQATGRTFSSSPQDEWRNKKNWGQIAVRRKWRSNDDDGVRRVPKLFRVTNELLPGRREFTRSWLQMKPPIGCCRSWVIDEACDWLLQVLVISETSDWLLQVLVISEASDWLLQVGFIEAVAGANVLEALRNYLIYFMYIDIYHVALTQMSRACDAERNLIALSGILHAQGNEHRGSPCKHLLC</sequence>
<protein>
    <submittedName>
        <fullName evidence="1">Uncharacterized protein</fullName>
    </submittedName>
</protein>
<accession>A0AAE0ZNP5</accession>
<dbReference type="AlphaFoldDB" id="A0AAE0ZNP5"/>
<evidence type="ECO:0000313" key="1">
    <source>
        <dbReference type="EMBL" id="KAK3772537.1"/>
    </source>
</evidence>
<keyword evidence="2" id="KW-1185">Reference proteome</keyword>
<reference evidence="1" key="1">
    <citation type="journal article" date="2023" name="G3 (Bethesda)">
        <title>A reference genome for the long-term kleptoplast-retaining sea slug Elysia crispata morphotype clarki.</title>
        <authorList>
            <person name="Eastman K.E."/>
            <person name="Pendleton A.L."/>
            <person name="Shaikh M.A."/>
            <person name="Suttiyut T."/>
            <person name="Ogas R."/>
            <person name="Tomko P."/>
            <person name="Gavelis G."/>
            <person name="Widhalm J.R."/>
            <person name="Wisecaver J.H."/>
        </authorList>
    </citation>
    <scope>NUCLEOTIDE SEQUENCE</scope>
    <source>
        <strain evidence="1">ECLA1</strain>
    </source>
</reference>
<gene>
    <name evidence="1" type="ORF">RRG08_043752</name>
</gene>
<dbReference type="EMBL" id="JAWDGP010003622">
    <property type="protein sequence ID" value="KAK3772537.1"/>
    <property type="molecule type" value="Genomic_DNA"/>
</dbReference>
<comment type="caution">
    <text evidence="1">The sequence shown here is derived from an EMBL/GenBank/DDBJ whole genome shotgun (WGS) entry which is preliminary data.</text>
</comment>
<dbReference type="Proteomes" id="UP001283361">
    <property type="component" value="Unassembled WGS sequence"/>
</dbReference>
<proteinExistence type="predicted"/>
<evidence type="ECO:0000313" key="2">
    <source>
        <dbReference type="Proteomes" id="UP001283361"/>
    </source>
</evidence>
<name>A0AAE0ZNP5_9GAST</name>
<organism evidence="1 2">
    <name type="scientific">Elysia crispata</name>
    <name type="common">lettuce slug</name>
    <dbReference type="NCBI Taxonomy" id="231223"/>
    <lineage>
        <taxon>Eukaryota</taxon>
        <taxon>Metazoa</taxon>
        <taxon>Spiralia</taxon>
        <taxon>Lophotrochozoa</taxon>
        <taxon>Mollusca</taxon>
        <taxon>Gastropoda</taxon>
        <taxon>Heterobranchia</taxon>
        <taxon>Euthyneura</taxon>
        <taxon>Panpulmonata</taxon>
        <taxon>Sacoglossa</taxon>
        <taxon>Placobranchoidea</taxon>
        <taxon>Plakobranchidae</taxon>
        <taxon>Elysia</taxon>
    </lineage>
</organism>